<reference evidence="1" key="1">
    <citation type="submission" date="2020-09" db="EMBL/GenBank/DDBJ databases">
        <title>Complete genome sequence of Pseudomonas taiwanensis CC, a plant growth-promoting and biotite-weathering strain.</title>
        <authorList>
            <person name="Cheng C."/>
        </authorList>
    </citation>
    <scope>NUCLEOTIDE SEQUENCE [LARGE SCALE GENOMIC DNA]</scope>
    <source>
        <strain evidence="1">WRS8</strain>
    </source>
</reference>
<evidence type="ECO:0000313" key="2">
    <source>
        <dbReference type="Proteomes" id="UP000593847"/>
    </source>
</evidence>
<proteinExistence type="predicted"/>
<organism evidence="1 2">
    <name type="scientific">Pseudomonas taiwanensis</name>
    <dbReference type="NCBI Taxonomy" id="470150"/>
    <lineage>
        <taxon>Bacteria</taxon>
        <taxon>Pseudomonadati</taxon>
        <taxon>Pseudomonadota</taxon>
        <taxon>Gammaproteobacteria</taxon>
        <taxon>Pseudomonadales</taxon>
        <taxon>Pseudomonadaceae</taxon>
        <taxon>Pseudomonas</taxon>
    </lineage>
</organism>
<accession>A0A7L9GKF5</accession>
<name>A0A7L9GKF5_9PSED</name>
<evidence type="ECO:0000313" key="1">
    <source>
        <dbReference type="EMBL" id="QOJ92787.1"/>
    </source>
</evidence>
<dbReference type="EMBL" id="CP062699">
    <property type="protein sequence ID" value="QOJ92787.1"/>
    <property type="molecule type" value="Genomic_DNA"/>
</dbReference>
<keyword evidence="2" id="KW-1185">Reference proteome</keyword>
<dbReference type="AlphaFoldDB" id="A0A7L9GKF5"/>
<sequence>MAFAVHPYTISNLIQCFANGSAGASHGQIGRKIHRNYFEEYFKELKAKTIVVETEYIDKDYLEDYAAYYDRCFRNYERRTHRLHFFDIAFSSEDLNSCITAGDGGISEQQLGDAYLGFVVVKPLPQSIIGRTCLRTYPSDGGRRHFPSLRTYEVHLFGLRLEVQSLAYQEQDTVVAACATSALWSCFQGTGKLFQHQIPPPVVITDWAAEHMPENLALASARAFPNNGLTASQMAAAVRKLELEPMVISTIDRHTLNGVAYAFLKGKIPCVLAFALREYQGDNRFSVEGLHAVAITGYSLCDGPPLPQRTTGFQLRAERIDRLYAHDDQAGPFARMTWCAASMVGPSHTSDMTMLKTSWTGEMFADIHNRFVMIPLYHKIRIPYGEIHAAILYLDTLIEEVRADTDFQRVEWDIYLTNASDYKASAREEYPALGIPLGETLYKSLPRFMWRVIMRTDDELQIDLLFDATGIAQHDLLVHRASRGGIYDFILGHLSNAFTKHPFEVPPQVEAVLKSFAGALPKP</sequence>
<dbReference type="RefSeq" id="WP_192907624.1">
    <property type="nucleotide sequence ID" value="NZ_CP062699.1"/>
</dbReference>
<dbReference type="Proteomes" id="UP000593847">
    <property type="component" value="Chromosome"/>
</dbReference>
<protein>
    <submittedName>
        <fullName evidence="1">Uncharacterized protein</fullName>
    </submittedName>
</protein>
<dbReference type="KEGG" id="ptai:ICN73_07920"/>
<gene>
    <name evidence="1" type="ORF">ICN73_07920</name>
</gene>